<reference evidence="2 3" key="2">
    <citation type="submission" date="2020-02" db="EMBL/GenBank/DDBJ databases">
        <title>The new genus of Enterobacteriales.</title>
        <authorList>
            <person name="Kim I.S."/>
        </authorList>
    </citation>
    <scope>NUCLEOTIDE SEQUENCE [LARGE SCALE GENOMIC DNA]</scope>
    <source>
        <strain evidence="2 3">SAP-6</strain>
    </source>
</reference>
<keyword evidence="3" id="KW-1185">Reference proteome</keyword>
<proteinExistence type="predicted"/>
<evidence type="ECO:0000313" key="3">
    <source>
        <dbReference type="Proteomes" id="UP000461443"/>
    </source>
</evidence>
<dbReference type="EMBL" id="WUBS01000018">
    <property type="protein sequence ID" value="NDL65353.1"/>
    <property type="molecule type" value="Genomic_DNA"/>
</dbReference>
<dbReference type="Proteomes" id="UP000461443">
    <property type="component" value="Unassembled WGS sequence"/>
</dbReference>
<dbReference type="InterPro" id="IPR004291">
    <property type="entry name" value="Transposase_IS66_central"/>
</dbReference>
<protein>
    <submittedName>
        <fullName evidence="2">Transposase</fullName>
    </submittedName>
</protein>
<evidence type="ECO:0000259" key="1">
    <source>
        <dbReference type="Pfam" id="PF03050"/>
    </source>
</evidence>
<sequence>MKIFRFIKGKSVQIQRFFYQTIISNAVAYAGFNPLYEEGHIREAGCMAHARRKIHESACGNRRRPPPKPCIG</sequence>
<dbReference type="AlphaFoldDB" id="A0A845SJG7"/>
<feature type="domain" description="Transposase IS66 central" evidence="1">
    <location>
        <begin position="28"/>
        <end position="59"/>
    </location>
</feature>
<name>A0A845SJG7_9GAMM</name>
<gene>
    <name evidence="2" type="ORF">GRH90_21715</name>
</gene>
<reference evidence="2 3" key="1">
    <citation type="submission" date="2019-12" db="EMBL/GenBank/DDBJ databases">
        <authorList>
            <person name="Lee S.D."/>
        </authorList>
    </citation>
    <scope>NUCLEOTIDE SEQUENCE [LARGE SCALE GENOMIC DNA]</scope>
    <source>
        <strain evidence="2 3">SAP-6</strain>
    </source>
</reference>
<accession>A0A845SJG7</accession>
<organism evidence="2 3">
    <name type="scientific">Acerihabitans arboris</name>
    <dbReference type="NCBI Taxonomy" id="2691583"/>
    <lineage>
        <taxon>Bacteria</taxon>
        <taxon>Pseudomonadati</taxon>
        <taxon>Pseudomonadota</taxon>
        <taxon>Gammaproteobacteria</taxon>
        <taxon>Enterobacterales</taxon>
        <taxon>Pectobacteriaceae</taxon>
        <taxon>Acerihabitans</taxon>
    </lineage>
</organism>
<evidence type="ECO:0000313" key="2">
    <source>
        <dbReference type="EMBL" id="NDL65353.1"/>
    </source>
</evidence>
<dbReference type="Pfam" id="PF03050">
    <property type="entry name" value="DDE_Tnp_IS66"/>
    <property type="match status" value="1"/>
</dbReference>
<comment type="caution">
    <text evidence="2">The sequence shown here is derived from an EMBL/GenBank/DDBJ whole genome shotgun (WGS) entry which is preliminary data.</text>
</comment>